<sequence length="86" mass="9328">MFLDERPGSALPKQRQGQICTRPGSSNNARCQSAAKTTTTHRAIQMPDVDLHSMLPEVQSYSITYETGTKPCASIPGSGSFVSDRK</sequence>
<dbReference type="RefSeq" id="XP_002540772.1">
    <property type="nucleotide sequence ID" value="XM_002540726.1"/>
</dbReference>
<evidence type="ECO:0000256" key="1">
    <source>
        <dbReference type="SAM" id="MobiDB-lite"/>
    </source>
</evidence>
<name>C4JD85_UNCRE</name>
<organism evidence="2 3">
    <name type="scientific">Uncinocarpus reesii (strain UAMH 1704)</name>
    <dbReference type="NCBI Taxonomy" id="336963"/>
    <lineage>
        <taxon>Eukaryota</taxon>
        <taxon>Fungi</taxon>
        <taxon>Dikarya</taxon>
        <taxon>Ascomycota</taxon>
        <taxon>Pezizomycotina</taxon>
        <taxon>Eurotiomycetes</taxon>
        <taxon>Eurotiomycetidae</taxon>
        <taxon>Onygenales</taxon>
        <taxon>Onygenaceae</taxon>
        <taxon>Uncinocarpus</taxon>
    </lineage>
</organism>
<dbReference type="GeneID" id="8439041"/>
<dbReference type="Proteomes" id="UP000002058">
    <property type="component" value="Unassembled WGS sequence"/>
</dbReference>
<protein>
    <submittedName>
        <fullName evidence="2">Uncharacterized protein</fullName>
    </submittedName>
</protein>
<dbReference type="AlphaFoldDB" id="C4JD85"/>
<accession>C4JD85</accession>
<dbReference type="KEGG" id="ure:UREG_00285"/>
<dbReference type="VEuPathDB" id="FungiDB:UREG_00285"/>
<evidence type="ECO:0000313" key="2">
    <source>
        <dbReference type="EMBL" id="EEP75439.1"/>
    </source>
</evidence>
<reference evidence="3" key="1">
    <citation type="journal article" date="2009" name="Genome Res.">
        <title>Comparative genomic analyses of the human fungal pathogens Coccidioides and their relatives.</title>
        <authorList>
            <person name="Sharpton T.J."/>
            <person name="Stajich J.E."/>
            <person name="Rounsley S.D."/>
            <person name="Gardner M.J."/>
            <person name="Wortman J.R."/>
            <person name="Jordar V.S."/>
            <person name="Maiti R."/>
            <person name="Kodira C.D."/>
            <person name="Neafsey D.E."/>
            <person name="Zeng Q."/>
            <person name="Hung C.-Y."/>
            <person name="McMahan C."/>
            <person name="Muszewska A."/>
            <person name="Grynberg M."/>
            <person name="Mandel M.A."/>
            <person name="Kellner E.M."/>
            <person name="Barker B.M."/>
            <person name="Galgiani J.N."/>
            <person name="Orbach M.J."/>
            <person name="Kirkland T.N."/>
            <person name="Cole G.T."/>
            <person name="Henn M.R."/>
            <person name="Birren B.W."/>
            <person name="Taylor J.W."/>
        </authorList>
    </citation>
    <scope>NUCLEOTIDE SEQUENCE [LARGE SCALE GENOMIC DNA]</scope>
    <source>
        <strain evidence="3">UAMH 1704</strain>
    </source>
</reference>
<dbReference type="InParanoid" id="C4JD85"/>
<dbReference type="EMBL" id="CH476615">
    <property type="protein sequence ID" value="EEP75439.1"/>
    <property type="molecule type" value="Genomic_DNA"/>
</dbReference>
<keyword evidence="3" id="KW-1185">Reference proteome</keyword>
<proteinExistence type="predicted"/>
<feature type="region of interest" description="Disordered" evidence="1">
    <location>
        <begin position="1"/>
        <end position="37"/>
    </location>
</feature>
<feature type="compositionally biased region" description="Polar residues" evidence="1">
    <location>
        <begin position="15"/>
        <end position="37"/>
    </location>
</feature>
<gene>
    <name evidence="2" type="ORF">UREG_00285</name>
</gene>
<dbReference type="HOGENOM" id="CLU_2499559_0_0_1"/>
<evidence type="ECO:0000313" key="3">
    <source>
        <dbReference type="Proteomes" id="UP000002058"/>
    </source>
</evidence>